<reference evidence="2 3" key="1">
    <citation type="submission" date="2018-06" db="EMBL/GenBank/DDBJ databases">
        <authorList>
            <consortium name="Pathogen Informatics"/>
            <person name="Doyle S."/>
        </authorList>
    </citation>
    <scope>NUCLEOTIDE SEQUENCE [LARGE SCALE GENOMIC DNA]</scope>
    <source>
        <strain evidence="2 3">NCTC12112</strain>
    </source>
</reference>
<dbReference type="InterPro" id="IPR021778">
    <property type="entry name" value="Se/S_carrier-like"/>
</dbReference>
<dbReference type="Pfam" id="PF11823">
    <property type="entry name" value="Se_S_carrier"/>
    <property type="match status" value="1"/>
</dbReference>
<dbReference type="RefSeq" id="WP_005976265.1">
    <property type="nucleotide sequence ID" value="NZ_CABKNW010000001.1"/>
</dbReference>
<feature type="domain" description="Putative Se/S carrier protein-like" evidence="1">
    <location>
        <begin position="9"/>
        <end position="72"/>
    </location>
</feature>
<protein>
    <submittedName>
        <fullName evidence="2">Protein of uncharacterized function (DUF3343)</fullName>
    </submittedName>
</protein>
<evidence type="ECO:0000313" key="2">
    <source>
        <dbReference type="EMBL" id="SQJ00452.1"/>
    </source>
</evidence>
<dbReference type="Proteomes" id="UP000249008">
    <property type="component" value="Chromosome 1"/>
</dbReference>
<dbReference type="AlphaFoldDB" id="A0AAX2J9C9"/>
<accession>A0AAX2J9C9</accession>
<dbReference type="EMBL" id="LS483487">
    <property type="protein sequence ID" value="SQJ00452.1"/>
    <property type="molecule type" value="Genomic_DNA"/>
</dbReference>
<gene>
    <name evidence="2" type="ORF">NCTC12112_00731</name>
</gene>
<evidence type="ECO:0000313" key="3">
    <source>
        <dbReference type="Proteomes" id="UP000249008"/>
    </source>
</evidence>
<proteinExistence type="predicted"/>
<dbReference type="GeneID" id="78455318"/>
<dbReference type="KEGG" id="ful:C4N20_10875"/>
<name>A0AAX2J9C9_9FUSO</name>
<organism evidence="2 3">
    <name type="scientific">Fusobacterium ulcerans</name>
    <dbReference type="NCBI Taxonomy" id="861"/>
    <lineage>
        <taxon>Bacteria</taxon>
        <taxon>Fusobacteriati</taxon>
        <taxon>Fusobacteriota</taxon>
        <taxon>Fusobacteriia</taxon>
        <taxon>Fusobacteriales</taxon>
        <taxon>Fusobacteriaceae</taxon>
        <taxon>Fusobacterium</taxon>
    </lineage>
</organism>
<evidence type="ECO:0000259" key="1">
    <source>
        <dbReference type="Pfam" id="PF11823"/>
    </source>
</evidence>
<sequence length="88" mass="10080">MIKEETFLLLATDSTHLIIKSEKLLKENGIECRIIPLPSEVKATCGLSIRLELEYKERADEILKSDGIELEKYSVIKKGLKKHIEKIN</sequence>